<keyword evidence="2" id="KW-1185">Reference proteome</keyword>
<dbReference type="AlphaFoldDB" id="A0A6A5KGH1"/>
<gene>
    <name evidence="1" type="ORF">BDW02DRAFT_333236</name>
</gene>
<dbReference type="EMBL" id="ML975301">
    <property type="protein sequence ID" value="KAF1834512.1"/>
    <property type="molecule type" value="Genomic_DNA"/>
</dbReference>
<dbReference type="OrthoDB" id="5596991at2759"/>
<sequence>MSHRRLDQDASDPFKRRVPAHSYAQCSCLRGAESSMVDRTIDLASAAEQLVTACFAFCGTSPYTLDLVSVNEVMKKEFLEHVMRRSIRFLTGSTGIANVSTQINVGTVKKPNKLMSMPKMPNGFAGPCSVTHSPTKKVQANNIMPLRKVMATKQKPPVAAL</sequence>
<name>A0A6A5KGH1_9PLEO</name>
<reference evidence="1" key="1">
    <citation type="submission" date="2020-01" db="EMBL/GenBank/DDBJ databases">
        <authorList>
            <consortium name="DOE Joint Genome Institute"/>
            <person name="Haridas S."/>
            <person name="Albert R."/>
            <person name="Binder M."/>
            <person name="Bloem J."/>
            <person name="Labutti K."/>
            <person name="Salamov A."/>
            <person name="Andreopoulos B."/>
            <person name="Baker S.E."/>
            <person name="Barry K."/>
            <person name="Bills G."/>
            <person name="Bluhm B.H."/>
            <person name="Cannon C."/>
            <person name="Castanera R."/>
            <person name="Culley D.E."/>
            <person name="Daum C."/>
            <person name="Ezra D."/>
            <person name="Gonzalez J.B."/>
            <person name="Henrissat B."/>
            <person name="Kuo A."/>
            <person name="Liang C."/>
            <person name="Lipzen A."/>
            <person name="Lutzoni F."/>
            <person name="Magnuson J."/>
            <person name="Mondo S."/>
            <person name="Nolan M."/>
            <person name="Ohm R."/>
            <person name="Pangilinan J."/>
            <person name="Park H.-J."/>
            <person name="Ramirez L."/>
            <person name="Alfaro M."/>
            <person name="Sun H."/>
            <person name="Tritt A."/>
            <person name="Yoshinaga Y."/>
            <person name="Zwiers L.-H."/>
            <person name="Turgeon B.G."/>
            <person name="Goodwin S.B."/>
            <person name="Spatafora J.W."/>
            <person name="Crous P.W."/>
            <person name="Grigoriev I.V."/>
        </authorList>
    </citation>
    <scope>NUCLEOTIDE SEQUENCE</scope>
    <source>
        <strain evidence="1">P77</strain>
    </source>
</reference>
<evidence type="ECO:0000313" key="2">
    <source>
        <dbReference type="Proteomes" id="UP000800040"/>
    </source>
</evidence>
<accession>A0A6A5KGH1</accession>
<proteinExistence type="predicted"/>
<dbReference type="Proteomes" id="UP000800040">
    <property type="component" value="Unassembled WGS sequence"/>
</dbReference>
<protein>
    <submittedName>
        <fullName evidence="1">Uncharacterized protein</fullName>
    </submittedName>
</protein>
<organism evidence="1 2">
    <name type="scientific">Decorospora gaudefroyi</name>
    <dbReference type="NCBI Taxonomy" id="184978"/>
    <lineage>
        <taxon>Eukaryota</taxon>
        <taxon>Fungi</taxon>
        <taxon>Dikarya</taxon>
        <taxon>Ascomycota</taxon>
        <taxon>Pezizomycotina</taxon>
        <taxon>Dothideomycetes</taxon>
        <taxon>Pleosporomycetidae</taxon>
        <taxon>Pleosporales</taxon>
        <taxon>Pleosporineae</taxon>
        <taxon>Pleosporaceae</taxon>
        <taxon>Decorospora</taxon>
    </lineage>
</organism>
<evidence type="ECO:0000313" key="1">
    <source>
        <dbReference type="EMBL" id="KAF1834512.1"/>
    </source>
</evidence>